<gene>
    <name evidence="5 7" type="primary">coaE</name>
    <name evidence="7" type="ORF">H6B30_04245</name>
</gene>
<dbReference type="PANTHER" id="PTHR10695:SF46">
    <property type="entry name" value="BIFUNCTIONAL COENZYME A SYNTHASE-RELATED"/>
    <property type="match status" value="1"/>
</dbReference>
<keyword evidence="3 5" id="KW-0067">ATP-binding</keyword>
<dbReference type="Gene3D" id="3.40.50.300">
    <property type="entry name" value="P-loop containing nucleotide triphosphate hydrolases"/>
    <property type="match status" value="1"/>
</dbReference>
<dbReference type="GO" id="GO:0004140">
    <property type="term" value="F:dephospho-CoA kinase activity"/>
    <property type="evidence" value="ECO:0007669"/>
    <property type="project" value="UniProtKB-UniRule"/>
</dbReference>
<evidence type="ECO:0000256" key="3">
    <source>
        <dbReference type="ARBA" id="ARBA00022840"/>
    </source>
</evidence>
<comment type="catalytic activity">
    <reaction evidence="5">
        <text>3'-dephospho-CoA + ATP = ADP + CoA + H(+)</text>
        <dbReference type="Rhea" id="RHEA:18245"/>
        <dbReference type="ChEBI" id="CHEBI:15378"/>
        <dbReference type="ChEBI" id="CHEBI:30616"/>
        <dbReference type="ChEBI" id="CHEBI:57287"/>
        <dbReference type="ChEBI" id="CHEBI:57328"/>
        <dbReference type="ChEBI" id="CHEBI:456216"/>
        <dbReference type="EC" id="2.7.1.24"/>
    </reaction>
</comment>
<keyword evidence="5 7" id="KW-0808">Transferase</keyword>
<organism evidence="7 8">
    <name type="scientific">Marseilla massiliensis</name>
    <dbReference type="NCBI Taxonomy" id="1841864"/>
    <lineage>
        <taxon>Bacteria</taxon>
        <taxon>Pseudomonadati</taxon>
        <taxon>Bacteroidota</taxon>
        <taxon>Bacteroidia</taxon>
        <taxon>Bacteroidales</taxon>
        <taxon>Prevotellaceae</taxon>
        <taxon>Marseilla</taxon>
    </lineage>
</organism>
<dbReference type="GO" id="GO:0015937">
    <property type="term" value="P:coenzyme A biosynthetic process"/>
    <property type="evidence" value="ECO:0007669"/>
    <property type="project" value="UniProtKB-UniRule"/>
</dbReference>
<evidence type="ECO:0000256" key="6">
    <source>
        <dbReference type="NCBIfam" id="TIGR00152"/>
    </source>
</evidence>
<comment type="subcellular location">
    <subcellularLocation>
        <location evidence="5">Cytoplasm</location>
    </subcellularLocation>
</comment>
<feature type="binding site" evidence="5">
    <location>
        <begin position="10"/>
        <end position="15"/>
    </location>
    <ligand>
        <name>ATP</name>
        <dbReference type="ChEBI" id="CHEBI:30616"/>
    </ligand>
</feature>
<protein>
    <recommendedName>
        <fullName evidence="5 6">Dephospho-CoA kinase</fullName>
        <ecNumber evidence="5 6">2.7.1.24</ecNumber>
    </recommendedName>
    <alternativeName>
        <fullName evidence="5">Dephosphocoenzyme A kinase</fullName>
    </alternativeName>
</protein>
<keyword evidence="2 5" id="KW-0547">Nucleotide-binding</keyword>
<dbReference type="Proteomes" id="UP000764045">
    <property type="component" value="Unassembled WGS sequence"/>
</dbReference>
<evidence type="ECO:0000313" key="7">
    <source>
        <dbReference type="EMBL" id="MBM6660972.1"/>
    </source>
</evidence>
<keyword evidence="5" id="KW-0963">Cytoplasm</keyword>
<keyword evidence="8" id="KW-1185">Reference proteome</keyword>
<dbReference type="HAMAP" id="MF_00376">
    <property type="entry name" value="Dephospho_CoA_kinase"/>
    <property type="match status" value="1"/>
</dbReference>
<dbReference type="RefSeq" id="WP_205108247.1">
    <property type="nucleotide sequence ID" value="NZ_CAWUJD010000001.1"/>
</dbReference>
<keyword evidence="5 7" id="KW-0418">Kinase</keyword>
<dbReference type="GO" id="GO:0005737">
    <property type="term" value="C:cytoplasm"/>
    <property type="evidence" value="ECO:0007669"/>
    <property type="project" value="UniProtKB-SubCell"/>
</dbReference>
<keyword evidence="4 5" id="KW-0173">Coenzyme A biosynthesis</keyword>
<dbReference type="PROSITE" id="PS51219">
    <property type="entry name" value="DPCK"/>
    <property type="match status" value="1"/>
</dbReference>
<sequence length="184" mass="20262">MKTGITGGIGSGKSYVCARLAARGISVYDCDSAAKRLMRTSPAIMEALSRLIGPDTYTDGRLNKARVAEFLLASETNAKAIDGIVHPAVADDFNRSGAEWMECAILYESGFNNLVDFVVAVTAPEHVRLQRVMARDNITEAKAREWLSRQMPQDEVERLADFVIVNDGQSDIDKQIDQLINKLK</sequence>
<evidence type="ECO:0000256" key="4">
    <source>
        <dbReference type="ARBA" id="ARBA00022993"/>
    </source>
</evidence>
<comment type="pathway">
    <text evidence="5">Cofactor biosynthesis; coenzyme A biosynthesis; CoA from (R)-pantothenate: step 5/5.</text>
</comment>
<dbReference type="GO" id="GO:0005524">
    <property type="term" value="F:ATP binding"/>
    <property type="evidence" value="ECO:0007669"/>
    <property type="project" value="UniProtKB-UniRule"/>
</dbReference>
<dbReference type="InterPro" id="IPR027417">
    <property type="entry name" value="P-loop_NTPase"/>
</dbReference>
<dbReference type="EC" id="2.7.1.24" evidence="5 6"/>
<proteinExistence type="inferred from homology"/>
<dbReference type="AlphaFoldDB" id="A0A939B4E0"/>
<dbReference type="PANTHER" id="PTHR10695">
    <property type="entry name" value="DEPHOSPHO-COA KINASE-RELATED"/>
    <property type="match status" value="1"/>
</dbReference>
<dbReference type="InterPro" id="IPR001977">
    <property type="entry name" value="Depp_CoAkinase"/>
</dbReference>
<accession>A0A939B4E0</accession>
<dbReference type="SUPFAM" id="SSF52540">
    <property type="entry name" value="P-loop containing nucleoside triphosphate hydrolases"/>
    <property type="match status" value="1"/>
</dbReference>
<evidence type="ECO:0000256" key="2">
    <source>
        <dbReference type="ARBA" id="ARBA00022741"/>
    </source>
</evidence>
<evidence type="ECO:0000256" key="1">
    <source>
        <dbReference type="ARBA" id="ARBA00009018"/>
    </source>
</evidence>
<name>A0A939B4E0_9BACT</name>
<evidence type="ECO:0000313" key="8">
    <source>
        <dbReference type="Proteomes" id="UP000764045"/>
    </source>
</evidence>
<reference evidence="7 8" key="1">
    <citation type="journal article" date="2021" name="Sci. Rep.">
        <title>The distribution of antibiotic resistance genes in chicken gut microbiota commensals.</title>
        <authorList>
            <person name="Juricova H."/>
            <person name="Matiasovicova J."/>
            <person name="Kubasova T."/>
            <person name="Cejkova D."/>
            <person name="Rychlik I."/>
        </authorList>
    </citation>
    <scope>NUCLEOTIDE SEQUENCE [LARGE SCALE GENOMIC DNA]</scope>
    <source>
        <strain evidence="7 8">An819</strain>
    </source>
</reference>
<dbReference type="CDD" id="cd02022">
    <property type="entry name" value="DPCK"/>
    <property type="match status" value="1"/>
</dbReference>
<dbReference type="NCBIfam" id="TIGR00152">
    <property type="entry name" value="dephospho-CoA kinase"/>
    <property type="match status" value="1"/>
</dbReference>
<dbReference type="EMBL" id="JACJJL010000005">
    <property type="protein sequence ID" value="MBM6660972.1"/>
    <property type="molecule type" value="Genomic_DNA"/>
</dbReference>
<comment type="similarity">
    <text evidence="1 5">Belongs to the CoaE family.</text>
</comment>
<comment type="caution">
    <text evidence="7">The sequence shown here is derived from an EMBL/GenBank/DDBJ whole genome shotgun (WGS) entry which is preliminary data.</text>
</comment>
<comment type="function">
    <text evidence="5">Catalyzes the phosphorylation of the 3'-hydroxyl group of dephosphocoenzyme A to form coenzyme A.</text>
</comment>
<dbReference type="Pfam" id="PF01121">
    <property type="entry name" value="CoaE"/>
    <property type="match status" value="1"/>
</dbReference>
<evidence type="ECO:0000256" key="5">
    <source>
        <dbReference type="HAMAP-Rule" id="MF_00376"/>
    </source>
</evidence>